<evidence type="ECO:0000256" key="1">
    <source>
        <dbReference type="ARBA" id="ARBA00009580"/>
    </source>
</evidence>
<accession>A0A4S4BJA7</accession>
<dbReference type="OrthoDB" id="1188001at2"/>
<dbReference type="InterPro" id="IPR000387">
    <property type="entry name" value="Tyr_Pase_dom"/>
</dbReference>
<dbReference type="PANTHER" id="PTHR31126">
    <property type="entry name" value="TYROSINE-PROTEIN PHOSPHATASE"/>
    <property type="match status" value="1"/>
</dbReference>
<evidence type="ECO:0000259" key="2">
    <source>
        <dbReference type="PROSITE" id="PS50056"/>
    </source>
</evidence>
<dbReference type="Gene3D" id="3.90.190.10">
    <property type="entry name" value="Protein tyrosine phosphatase superfamily"/>
    <property type="match status" value="1"/>
</dbReference>
<dbReference type="InterPro" id="IPR016130">
    <property type="entry name" value="Tyr_Pase_AS"/>
</dbReference>
<dbReference type="EMBL" id="SSOB01000038">
    <property type="protein sequence ID" value="THF74725.1"/>
    <property type="molecule type" value="Genomic_DNA"/>
</dbReference>
<comment type="similarity">
    <text evidence="1">Belongs to the protein-tyrosine phosphatase family.</text>
</comment>
<dbReference type="SUPFAM" id="SSF52799">
    <property type="entry name" value="(Phosphotyrosine protein) phosphatases II"/>
    <property type="match status" value="1"/>
</dbReference>
<reference evidence="3 4" key="1">
    <citation type="submission" date="2019-04" db="EMBL/GenBank/DDBJ databases">
        <title>Cohnella sp. nov. isolated from preserved vegetables.</title>
        <authorList>
            <person name="Lin S.-Y."/>
            <person name="Hung M.-H."/>
            <person name="Young C.-C."/>
        </authorList>
    </citation>
    <scope>NUCLEOTIDE SEQUENCE [LARGE SCALE GENOMIC DNA]</scope>
    <source>
        <strain evidence="3 4">CC-MHH1044</strain>
    </source>
</reference>
<protein>
    <submittedName>
        <fullName evidence="3">Tyrosine-protein phosphatase</fullName>
    </submittedName>
</protein>
<dbReference type="Pfam" id="PF13350">
    <property type="entry name" value="Y_phosphatase3"/>
    <property type="match status" value="1"/>
</dbReference>
<dbReference type="PROSITE" id="PS00383">
    <property type="entry name" value="TYR_PHOSPHATASE_1"/>
    <property type="match status" value="1"/>
</dbReference>
<dbReference type="GO" id="GO:0004721">
    <property type="term" value="F:phosphoprotein phosphatase activity"/>
    <property type="evidence" value="ECO:0007669"/>
    <property type="project" value="InterPro"/>
</dbReference>
<dbReference type="InterPro" id="IPR026893">
    <property type="entry name" value="Tyr/Ser_Pase_IphP-type"/>
</dbReference>
<feature type="domain" description="Tyrosine specific protein phosphatases" evidence="2">
    <location>
        <begin position="112"/>
        <end position="198"/>
    </location>
</feature>
<dbReference type="AlphaFoldDB" id="A0A4S4BJA7"/>
<dbReference type="RefSeq" id="WP_136372413.1">
    <property type="nucleotide sequence ID" value="NZ_SSOB01000038.1"/>
</dbReference>
<dbReference type="Proteomes" id="UP000310636">
    <property type="component" value="Unassembled WGS sequence"/>
</dbReference>
<sequence>MTTTTEPIERRIPLEGAFNVRDLGGYGAANGKTTQWGRLFRADGLHKLTEQDRQELLGRGIRTVVDLRHEHEVREFRNVFADSDAVTYRNISLINPAATTRRDIRCLGDMYVDMLDNAQPVLKEVLDLLAEKDGGALFHCSAGKDRTGVLAGLLLSLAGVSRETIVADYEQTGPNIAPILGELRKGIPDVVPEEMARELLGCAPSNMVMMLDHLESEYGGGAAYMRHIGLGEEQIEALLGKLLG</sequence>
<gene>
    <name evidence="3" type="ORF">E6C55_24250</name>
</gene>
<evidence type="ECO:0000313" key="3">
    <source>
        <dbReference type="EMBL" id="THF74725.1"/>
    </source>
</evidence>
<name>A0A4S4BJA7_9BACL</name>
<dbReference type="PROSITE" id="PS50056">
    <property type="entry name" value="TYR_PHOSPHATASE_2"/>
    <property type="match status" value="1"/>
</dbReference>
<comment type="caution">
    <text evidence="3">The sequence shown here is derived from an EMBL/GenBank/DDBJ whole genome shotgun (WGS) entry which is preliminary data.</text>
</comment>
<organism evidence="3 4">
    <name type="scientific">Cohnella fermenti</name>
    <dbReference type="NCBI Taxonomy" id="2565925"/>
    <lineage>
        <taxon>Bacteria</taxon>
        <taxon>Bacillati</taxon>
        <taxon>Bacillota</taxon>
        <taxon>Bacilli</taxon>
        <taxon>Bacillales</taxon>
        <taxon>Paenibacillaceae</taxon>
        <taxon>Cohnella</taxon>
    </lineage>
</organism>
<evidence type="ECO:0000313" key="4">
    <source>
        <dbReference type="Proteomes" id="UP000310636"/>
    </source>
</evidence>
<dbReference type="InterPro" id="IPR029021">
    <property type="entry name" value="Prot-tyrosine_phosphatase-like"/>
</dbReference>
<dbReference type="PANTHER" id="PTHR31126:SF1">
    <property type="entry name" value="TYROSINE SPECIFIC PROTEIN PHOSPHATASES DOMAIN-CONTAINING PROTEIN"/>
    <property type="match status" value="1"/>
</dbReference>
<proteinExistence type="inferred from homology"/>
<keyword evidence="4" id="KW-1185">Reference proteome</keyword>